<keyword evidence="6" id="KW-0472">Membrane</keyword>
<evidence type="ECO:0000313" key="11">
    <source>
        <dbReference type="Proteomes" id="UP000247498"/>
    </source>
</evidence>
<keyword evidence="5" id="KW-0342">GTP-binding</keyword>
<feature type="compositionally biased region" description="Basic and acidic residues" evidence="8">
    <location>
        <begin position="246"/>
        <end position="256"/>
    </location>
</feature>
<dbReference type="Gene3D" id="3.30.450.60">
    <property type="match status" value="1"/>
</dbReference>
<dbReference type="Gene3D" id="1.20.120.140">
    <property type="entry name" value="Signal recognition particle SRP54, nucleotide-binding domain"/>
    <property type="match status" value="1"/>
</dbReference>
<dbReference type="Proteomes" id="UP000247498">
    <property type="component" value="Unassembled WGS sequence"/>
</dbReference>
<comment type="similarity">
    <text evidence="2">Belongs to the GTP-binding SRP family.</text>
</comment>
<feature type="domain" description="SRP54-type proteins GTP-binding" evidence="9">
    <location>
        <begin position="622"/>
        <end position="635"/>
    </location>
</feature>
<dbReference type="PANTHER" id="PTHR43134:SF1">
    <property type="entry name" value="SIGNAL RECOGNITION PARTICLE RECEPTOR SUBUNIT ALPHA"/>
    <property type="match status" value="1"/>
</dbReference>
<dbReference type="GO" id="GO:0003924">
    <property type="term" value="F:GTPase activity"/>
    <property type="evidence" value="ECO:0007669"/>
    <property type="project" value="InterPro"/>
</dbReference>
<dbReference type="GO" id="GO:0006614">
    <property type="term" value="P:SRP-dependent cotranslational protein targeting to membrane"/>
    <property type="evidence" value="ECO:0007669"/>
    <property type="project" value="InterPro"/>
</dbReference>
<dbReference type="FunFam" id="3.40.50.300:FF:000188">
    <property type="entry name" value="signal recognition particle receptor subunit alpha"/>
    <property type="match status" value="1"/>
</dbReference>
<keyword evidence="3" id="KW-0547">Nucleotide-binding</keyword>
<dbReference type="PANTHER" id="PTHR43134">
    <property type="entry name" value="SIGNAL RECOGNITION PARTICLE RECEPTOR SUBUNIT ALPHA"/>
    <property type="match status" value="1"/>
</dbReference>
<dbReference type="SUPFAM" id="SSF47364">
    <property type="entry name" value="Domain of the SRP/SRP receptor G-proteins"/>
    <property type="match status" value="1"/>
</dbReference>
<evidence type="ECO:0000256" key="6">
    <source>
        <dbReference type="ARBA" id="ARBA00023136"/>
    </source>
</evidence>
<dbReference type="SUPFAM" id="SSF52540">
    <property type="entry name" value="P-loop containing nucleoside triphosphate hydrolases"/>
    <property type="match status" value="1"/>
</dbReference>
<dbReference type="InterPro" id="IPR000897">
    <property type="entry name" value="SRP54_GTPase_dom"/>
</dbReference>
<dbReference type="OrthoDB" id="1727884at2759"/>
<dbReference type="InParanoid" id="A0A2V0NQU4"/>
<dbReference type="CDD" id="cd14826">
    <property type="entry name" value="SR_alpha_SRX"/>
    <property type="match status" value="1"/>
</dbReference>
<keyword evidence="7 10" id="KW-0675">Receptor</keyword>
<accession>A0A2V0NQU4</accession>
<dbReference type="Pfam" id="PF00448">
    <property type="entry name" value="SRP54"/>
    <property type="match status" value="1"/>
</dbReference>
<dbReference type="Gene3D" id="3.40.50.300">
    <property type="entry name" value="P-loop containing nucleotide triphosphate hydrolases"/>
    <property type="match status" value="1"/>
</dbReference>
<keyword evidence="11" id="KW-1185">Reference proteome</keyword>
<evidence type="ECO:0000256" key="7">
    <source>
        <dbReference type="ARBA" id="ARBA00023170"/>
    </source>
</evidence>
<gene>
    <name evidence="10" type="ORF">Rsub_02839</name>
</gene>
<evidence type="ECO:0000256" key="1">
    <source>
        <dbReference type="ARBA" id="ARBA00004397"/>
    </source>
</evidence>
<evidence type="ECO:0000259" key="9">
    <source>
        <dbReference type="PROSITE" id="PS00300"/>
    </source>
</evidence>
<dbReference type="SMART" id="SM00382">
    <property type="entry name" value="AAA"/>
    <property type="match status" value="1"/>
</dbReference>
<evidence type="ECO:0000256" key="3">
    <source>
        <dbReference type="ARBA" id="ARBA00022741"/>
    </source>
</evidence>
<organism evidence="10 11">
    <name type="scientific">Raphidocelis subcapitata</name>
    <dbReference type="NCBI Taxonomy" id="307507"/>
    <lineage>
        <taxon>Eukaryota</taxon>
        <taxon>Viridiplantae</taxon>
        <taxon>Chlorophyta</taxon>
        <taxon>core chlorophytes</taxon>
        <taxon>Chlorophyceae</taxon>
        <taxon>CS clade</taxon>
        <taxon>Sphaeropleales</taxon>
        <taxon>Selenastraceae</taxon>
        <taxon>Raphidocelis</taxon>
    </lineage>
</organism>
<feature type="compositionally biased region" description="Low complexity" evidence="8">
    <location>
        <begin position="320"/>
        <end position="335"/>
    </location>
</feature>
<feature type="compositionally biased region" description="Gly residues" evidence="8">
    <location>
        <begin position="202"/>
        <end position="211"/>
    </location>
</feature>
<dbReference type="InterPro" id="IPR013822">
    <property type="entry name" value="Signal_recog_particl_SRP54_hlx"/>
</dbReference>
<evidence type="ECO:0000256" key="2">
    <source>
        <dbReference type="ARBA" id="ARBA00008531"/>
    </source>
</evidence>
<dbReference type="SMART" id="SM00962">
    <property type="entry name" value="SRP54"/>
    <property type="match status" value="1"/>
</dbReference>
<dbReference type="CDD" id="cd17876">
    <property type="entry name" value="SRalpha_C"/>
    <property type="match status" value="1"/>
</dbReference>
<name>A0A2V0NQU4_9CHLO</name>
<sequence>MLDYFAIFTKGGALLWTLQFTAALKHSPVDALNALIRGCLLEERSADSAFTYQPKAGAAQSLKWTFHNGLGLVFVAAYQRTLSLLYVDELLAVTREAFASEYYKPGCYDYAPFTKRFEATLKECEARSDAARRAGAVAAARGAGAGAGGAKGGGQQRKAGGGGGGGRQEGDGEDGEDAGGRSGAATGASGGSSSGDDEAAGAGAGAAGAPGRGFDMGKLKSMSRKAVGGPKGRAQARRGTREEEEDKKLQASPEKKKKERTWGLSAGGAAGEAGKLDYSSAPAAAGNGGDAGYAAEEGVSRMDEGDEDEGAWSDEEGDDSAVSKGASANGGAAPAPRGVLGSFMSKLALRVAGSSALSREDLQPALDDMQRKLMERNVAEEIAAQVCDSVAKSLVGKALSSFTGVRAFVLRAFEDSLSGILNKRAVDVLHDVQRQRAKGRPYVVVFCGVNGVGKSTNLAKIAYWLGQHGLKVQLAACDTFRAGAVEQLKTHAMRLGVPLYERGYEKDPAKVAAEAIRVAERDGRDVVLVDTAGRMQDNEPLMRALSSLIHVNAPNLVLFVGEALVGNDAVDQLVKFNRALHDLAPTGATRAHMIDGIVLTKFDTIDDKVGAALSMVYASGAPVMFVGCGQTYVDLKKLNVRSVVRALLQ</sequence>
<evidence type="ECO:0000256" key="5">
    <source>
        <dbReference type="ARBA" id="ARBA00023134"/>
    </source>
</evidence>
<dbReference type="GO" id="GO:0005785">
    <property type="term" value="C:signal recognition particle receptor complex"/>
    <property type="evidence" value="ECO:0007669"/>
    <property type="project" value="InterPro"/>
</dbReference>
<dbReference type="GO" id="GO:0006886">
    <property type="term" value="P:intracellular protein transport"/>
    <property type="evidence" value="ECO:0007669"/>
    <property type="project" value="InterPro"/>
</dbReference>
<proteinExistence type="inferred from homology"/>
<comment type="caution">
    <text evidence="10">The sequence shown here is derived from an EMBL/GenBank/DDBJ whole genome shotgun (WGS) entry which is preliminary data.</text>
</comment>
<dbReference type="InterPro" id="IPR036225">
    <property type="entry name" value="SRP/SRP_N"/>
</dbReference>
<dbReference type="PROSITE" id="PS00300">
    <property type="entry name" value="SRP54"/>
    <property type="match status" value="1"/>
</dbReference>
<dbReference type="InterPro" id="IPR011012">
    <property type="entry name" value="Longin-like_dom_sf"/>
</dbReference>
<dbReference type="EMBL" id="BDRX01000012">
    <property type="protein sequence ID" value="GBF89669.1"/>
    <property type="molecule type" value="Genomic_DNA"/>
</dbReference>
<feature type="region of interest" description="Disordered" evidence="8">
    <location>
        <begin position="299"/>
        <end position="335"/>
    </location>
</feature>
<dbReference type="InterPro" id="IPR003593">
    <property type="entry name" value="AAA+_ATPase"/>
</dbReference>
<dbReference type="GO" id="GO:0005047">
    <property type="term" value="F:signal recognition particle binding"/>
    <property type="evidence" value="ECO:0007669"/>
    <property type="project" value="InterPro"/>
</dbReference>
<dbReference type="GO" id="GO:0005525">
    <property type="term" value="F:GTP binding"/>
    <property type="evidence" value="ECO:0007669"/>
    <property type="project" value="UniProtKB-KW"/>
</dbReference>
<dbReference type="InterPro" id="IPR007222">
    <property type="entry name" value="Sig_recog_particle_rcpt_asu_N"/>
</dbReference>
<reference evidence="10 11" key="1">
    <citation type="journal article" date="2018" name="Sci. Rep.">
        <title>Raphidocelis subcapitata (=Pseudokirchneriella subcapitata) provides an insight into genome evolution and environmental adaptations in the Sphaeropleales.</title>
        <authorList>
            <person name="Suzuki S."/>
            <person name="Yamaguchi H."/>
            <person name="Nakajima N."/>
            <person name="Kawachi M."/>
        </authorList>
    </citation>
    <scope>NUCLEOTIDE SEQUENCE [LARGE SCALE GENOMIC DNA]</scope>
    <source>
        <strain evidence="10 11">NIES-35</strain>
    </source>
</reference>
<dbReference type="InterPro" id="IPR027417">
    <property type="entry name" value="P-loop_NTPase"/>
</dbReference>
<feature type="compositionally biased region" description="Acidic residues" evidence="8">
    <location>
        <begin position="304"/>
        <end position="319"/>
    </location>
</feature>
<comment type="subcellular location">
    <subcellularLocation>
        <location evidence="1">Endoplasmic reticulum membrane</location>
        <topology evidence="1">Peripheral membrane protein</topology>
        <orientation evidence="1">Cytoplasmic side</orientation>
    </subcellularLocation>
</comment>
<dbReference type="STRING" id="307507.A0A2V0NQU4"/>
<dbReference type="Pfam" id="PF02881">
    <property type="entry name" value="SRP54_N"/>
    <property type="match status" value="1"/>
</dbReference>
<evidence type="ECO:0000256" key="8">
    <source>
        <dbReference type="SAM" id="MobiDB-lite"/>
    </source>
</evidence>
<evidence type="ECO:0000256" key="4">
    <source>
        <dbReference type="ARBA" id="ARBA00022824"/>
    </source>
</evidence>
<dbReference type="SUPFAM" id="SSF64356">
    <property type="entry name" value="SNARE-like"/>
    <property type="match status" value="1"/>
</dbReference>
<feature type="region of interest" description="Disordered" evidence="8">
    <location>
        <begin position="143"/>
        <end position="273"/>
    </location>
</feature>
<protein>
    <submittedName>
        <fullName evidence="10">Signal recognition particle receptor subunit alpha-like</fullName>
    </submittedName>
</protein>
<dbReference type="InterPro" id="IPR042101">
    <property type="entry name" value="SRP54_N_sf"/>
</dbReference>
<feature type="compositionally biased region" description="Gly residues" evidence="8">
    <location>
        <begin position="143"/>
        <end position="167"/>
    </location>
</feature>
<keyword evidence="4" id="KW-0256">Endoplasmic reticulum</keyword>
<dbReference type="AlphaFoldDB" id="A0A2V0NQU4"/>
<dbReference type="Pfam" id="PF04086">
    <property type="entry name" value="SRP-alpha_N"/>
    <property type="match status" value="1"/>
</dbReference>
<evidence type="ECO:0000313" key="10">
    <source>
        <dbReference type="EMBL" id="GBF89669.1"/>
    </source>
</evidence>
<dbReference type="FunCoup" id="A0A2V0NQU4">
    <property type="interactions" value="2002"/>
</dbReference>